<dbReference type="Pfam" id="PF01891">
    <property type="entry name" value="CbiM"/>
    <property type="match status" value="1"/>
</dbReference>
<feature type="transmembrane region" description="Helical" evidence="7">
    <location>
        <begin position="12"/>
        <end position="33"/>
    </location>
</feature>
<organism evidence="8 9">
    <name type="scientific">Suttonella indologenes</name>
    <dbReference type="NCBI Taxonomy" id="13276"/>
    <lineage>
        <taxon>Bacteria</taxon>
        <taxon>Pseudomonadati</taxon>
        <taxon>Pseudomonadota</taxon>
        <taxon>Gammaproteobacteria</taxon>
        <taxon>Cardiobacteriales</taxon>
        <taxon>Cardiobacteriaceae</taxon>
        <taxon>Suttonella</taxon>
    </lineage>
</organism>
<feature type="transmembrane region" description="Helical" evidence="7">
    <location>
        <begin position="45"/>
        <end position="63"/>
    </location>
</feature>
<evidence type="ECO:0000256" key="2">
    <source>
        <dbReference type="ARBA" id="ARBA00022448"/>
    </source>
</evidence>
<sequence length="227" mass="25291">MFPLHNALSHHLPGIVLLFSSAASLAVLCYCLRRLDWARLGQHRFTLHIFCLWSILLCLFNLGRTGLAEGLQLHLFALTAATLMMGWKISFLAAFLAQIMMSAAGFEPLALLGWNSLLYGLLPILCSHYFSRLLQILLPPNPFVFTLGGGFFGGILSLAATMLLSSLLLYAFGIYPPDIIWQKYLKFMLVIVYPEGFVNGVIVSGLVAFHPHVISAFDPDRYFQNKP</sequence>
<evidence type="ECO:0000313" key="9">
    <source>
        <dbReference type="Proteomes" id="UP000254575"/>
    </source>
</evidence>
<dbReference type="RefSeq" id="WP_115219096.1">
    <property type="nucleotide sequence ID" value="NZ_UHIA01000004.1"/>
</dbReference>
<dbReference type="Proteomes" id="UP000254575">
    <property type="component" value="Unassembled WGS sequence"/>
</dbReference>
<keyword evidence="3" id="KW-1003">Cell membrane</keyword>
<comment type="subcellular location">
    <subcellularLocation>
        <location evidence="1">Cell membrane</location>
        <topology evidence="1">Multi-pass membrane protein</topology>
    </subcellularLocation>
</comment>
<dbReference type="AlphaFoldDB" id="A0A380N0A9"/>
<dbReference type="OrthoDB" id="5297929at2"/>
<proteinExistence type="predicted"/>
<evidence type="ECO:0000256" key="1">
    <source>
        <dbReference type="ARBA" id="ARBA00004651"/>
    </source>
</evidence>
<dbReference type="GO" id="GO:0005886">
    <property type="term" value="C:plasma membrane"/>
    <property type="evidence" value="ECO:0007669"/>
    <property type="project" value="UniProtKB-SubCell"/>
</dbReference>
<evidence type="ECO:0000313" key="8">
    <source>
        <dbReference type="EMBL" id="SUO98245.1"/>
    </source>
</evidence>
<protein>
    <submittedName>
        <fullName evidence="8">Predicted membrane protein</fullName>
    </submittedName>
</protein>
<feature type="transmembrane region" description="Helical" evidence="7">
    <location>
        <begin position="187"/>
        <end position="209"/>
    </location>
</feature>
<name>A0A380N0A9_9GAMM</name>
<evidence type="ECO:0000256" key="7">
    <source>
        <dbReference type="SAM" id="Phobius"/>
    </source>
</evidence>
<evidence type="ECO:0000256" key="4">
    <source>
        <dbReference type="ARBA" id="ARBA00022692"/>
    </source>
</evidence>
<dbReference type="Gene3D" id="1.10.1760.20">
    <property type="match status" value="1"/>
</dbReference>
<feature type="transmembrane region" description="Helical" evidence="7">
    <location>
        <begin position="150"/>
        <end position="175"/>
    </location>
</feature>
<evidence type="ECO:0000256" key="5">
    <source>
        <dbReference type="ARBA" id="ARBA00022989"/>
    </source>
</evidence>
<feature type="transmembrane region" description="Helical" evidence="7">
    <location>
        <begin position="109"/>
        <end position="130"/>
    </location>
</feature>
<dbReference type="EMBL" id="UHIA01000004">
    <property type="protein sequence ID" value="SUO98245.1"/>
    <property type="molecule type" value="Genomic_DNA"/>
</dbReference>
<accession>A0A380N0A9</accession>
<reference evidence="8 9" key="1">
    <citation type="submission" date="2018-06" db="EMBL/GenBank/DDBJ databases">
        <authorList>
            <consortium name="Pathogen Informatics"/>
            <person name="Doyle S."/>
        </authorList>
    </citation>
    <scope>NUCLEOTIDE SEQUENCE [LARGE SCALE GENOMIC DNA]</scope>
    <source>
        <strain evidence="8 9">NCTC10717</strain>
    </source>
</reference>
<gene>
    <name evidence="8" type="ORF">NCTC10717_01987</name>
</gene>
<keyword evidence="2" id="KW-0813">Transport</keyword>
<evidence type="ECO:0000256" key="6">
    <source>
        <dbReference type="ARBA" id="ARBA00023136"/>
    </source>
</evidence>
<evidence type="ECO:0000256" key="3">
    <source>
        <dbReference type="ARBA" id="ARBA00022475"/>
    </source>
</evidence>
<feature type="transmembrane region" description="Helical" evidence="7">
    <location>
        <begin position="75"/>
        <end position="97"/>
    </location>
</feature>
<dbReference type="InterPro" id="IPR002751">
    <property type="entry name" value="CbiM/NikMN"/>
</dbReference>
<keyword evidence="9" id="KW-1185">Reference proteome</keyword>
<keyword evidence="6 7" id="KW-0472">Membrane</keyword>
<dbReference type="GO" id="GO:0000041">
    <property type="term" value="P:transition metal ion transport"/>
    <property type="evidence" value="ECO:0007669"/>
    <property type="project" value="InterPro"/>
</dbReference>
<keyword evidence="4 7" id="KW-0812">Transmembrane</keyword>
<keyword evidence="5 7" id="KW-1133">Transmembrane helix</keyword>